<name>A0A165K067_9BASI</name>
<sequence length="186" mass="20407">MLLEIDVPASKAQITLAQHLIKRGAPNPDQVHDGMTRREVEAWIDEATKTVSLSRPAVTPPHLMNAKPRDQKLVYARDLAAYAGLEVPYDEAQAKHKDVADFIFQCRDELRRQGKPPNVPTGPASKGQRRRLRELGATLPEGATWGEAHEKLQELKKASEPATSSEEKDAEPAEKSAGAGEEATKS</sequence>
<evidence type="ECO:0000313" key="2">
    <source>
        <dbReference type="EMBL" id="KZT62494.1"/>
    </source>
</evidence>
<evidence type="ECO:0000256" key="1">
    <source>
        <dbReference type="SAM" id="MobiDB-lite"/>
    </source>
</evidence>
<protein>
    <submittedName>
        <fullName evidence="2">Uncharacterized protein</fullName>
    </submittedName>
</protein>
<evidence type="ECO:0000313" key="3">
    <source>
        <dbReference type="Proteomes" id="UP000076842"/>
    </source>
</evidence>
<dbReference type="OrthoDB" id="3400080at2759"/>
<dbReference type="Proteomes" id="UP000076842">
    <property type="component" value="Unassembled WGS sequence"/>
</dbReference>
<dbReference type="InParanoid" id="A0A165K067"/>
<dbReference type="EMBL" id="KV423916">
    <property type="protein sequence ID" value="KZT62494.1"/>
    <property type="molecule type" value="Genomic_DNA"/>
</dbReference>
<accession>A0A165K067</accession>
<feature type="compositionally biased region" description="Basic and acidic residues" evidence="1">
    <location>
        <begin position="147"/>
        <end position="174"/>
    </location>
</feature>
<reference evidence="2 3" key="1">
    <citation type="journal article" date="2016" name="Mol. Biol. Evol.">
        <title>Comparative Genomics of Early-Diverging Mushroom-Forming Fungi Provides Insights into the Origins of Lignocellulose Decay Capabilities.</title>
        <authorList>
            <person name="Nagy L.G."/>
            <person name="Riley R."/>
            <person name="Tritt A."/>
            <person name="Adam C."/>
            <person name="Daum C."/>
            <person name="Floudas D."/>
            <person name="Sun H."/>
            <person name="Yadav J.S."/>
            <person name="Pangilinan J."/>
            <person name="Larsson K.H."/>
            <person name="Matsuura K."/>
            <person name="Barry K."/>
            <person name="Labutti K."/>
            <person name="Kuo R."/>
            <person name="Ohm R.A."/>
            <person name="Bhattacharya S.S."/>
            <person name="Shirouzu T."/>
            <person name="Yoshinaga Y."/>
            <person name="Martin F.M."/>
            <person name="Grigoriev I.V."/>
            <person name="Hibbett D.S."/>
        </authorList>
    </citation>
    <scope>NUCLEOTIDE SEQUENCE [LARGE SCALE GENOMIC DNA]</scope>
    <source>
        <strain evidence="2 3">HHB12733</strain>
    </source>
</reference>
<feature type="region of interest" description="Disordered" evidence="1">
    <location>
        <begin position="111"/>
        <end position="186"/>
    </location>
</feature>
<organism evidence="2 3">
    <name type="scientific">Calocera cornea HHB12733</name>
    <dbReference type="NCBI Taxonomy" id="1353952"/>
    <lineage>
        <taxon>Eukaryota</taxon>
        <taxon>Fungi</taxon>
        <taxon>Dikarya</taxon>
        <taxon>Basidiomycota</taxon>
        <taxon>Agaricomycotina</taxon>
        <taxon>Dacrymycetes</taxon>
        <taxon>Dacrymycetales</taxon>
        <taxon>Dacrymycetaceae</taxon>
        <taxon>Calocera</taxon>
    </lineage>
</organism>
<proteinExistence type="predicted"/>
<keyword evidence="3" id="KW-1185">Reference proteome</keyword>
<gene>
    <name evidence="2" type="ORF">CALCODRAFT_489869</name>
</gene>
<dbReference type="AlphaFoldDB" id="A0A165K067"/>